<feature type="compositionally biased region" description="Polar residues" evidence="2">
    <location>
        <begin position="1"/>
        <end position="11"/>
    </location>
</feature>
<dbReference type="InterPro" id="IPR051230">
    <property type="entry name" value="APP-Binding"/>
</dbReference>
<dbReference type="EMBL" id="KK852510">
    <property type="protein sequence ID" value="KDR22322.1"/>
    <property type="molecule type" value="Genomic_DNA"/>
</dbReference>
<evidence type="ECO:0000256" key="2">
    <source>
        <dbReference type="SAM" id="MobiDB-lite"/>
    </source>
</evidence>
<feature type="compositionally biased region" description="Low complexity" evidence="2">
    <location>
        <begin position="206"/>
        <end position="219"/>
    </location>
</feature>
<evidence type="ECO:0000313" key="3">
    <source>
        <dbReference type="EMBL" id="KDR22322.1"/>
    </source>
</evidence>
<dbReference type="InParanoid" id="A0A067REX8"/>
<dbReference type="AlphaFoldDB" id="A0A067REX8"/>
<evidence type="ECO:0008006" key="5">
    <source>
        <dbReference type="Google" id="ProtNLM"/>
    </source>
</evidence>
<dbReference type="PANTHER" id="PTHR12345:SF11">
    <property type="entry name" value="FI13065P"/>
    <property type="match status" value="1"/>
</dbReference>
<evidence type="ECO:0000313" key="4">
    <source>
        <dbReference type="Proteomes" id="UP000027135"/>
    </source>
</evidence>
<dbReference type="STRING" id="136037.A0A067REX8"/>
<protein>
    <recommendedName>
        <fullName evidence="5">PH domain-containing protein</fullName>
    </recommendedName>
</protein>
<dbReference type="Proteomes" id="UP000027135">
    <property type="component" value="Unassembled WGS sequence"/>
</dbReference>
<evidence type="ECO:0000256" key="1">
    <source>
        <dbReference type="ARBA" id="ARBA00022737"/>
    </source>
</evidence>
<feature type="region of interest" description="Disordered" evidence="2">
    <location>
        <begin position="1"/>
        <end position="30"/>
    </location>
</feature>
<name>A0A067REX8_ZOONE</name>
<organism evidence="3 4">
    <name type="scientific">Zootermopsis nevadensis</name>
    <name type="common">Dampwood termite</name>
    <dbReference type="NCBI Taxonomy" id="136037"/>
    <lineage>
        <taxon>Eukaryota</taxon>
        <taxon>Metazoa</taxon>
        <taxon>Ecdysozoa</taxon>
        <taxon>Arthropoda</taxon>
        <taxon>Hexapoda</taxon>
        <taxon>Insecta</taxon>
        <taxon>Pterygota</taxon>
        <taxon>Neoptera</taxon>
        <taxon>Polyneoptera</taxon>
        <taxon>Dictyoptera</taxon>
        <taxon>Blattodea</taxon>
        <taxon>Blattoidea</taxon>
        <taxon>Termitoidae</taxon>
        <taxon>Termopsidae</taxon>
        <taxon>Zootermopsis</taxon>
    </lineage>
</organism>
<dbReference type="GO" id="GO:0005737">
    <property type="term" value="C:cytoplasm"/>
    <property type="evidence" value="ECO:0007669"/>
    <property type="project" value="TreeGrafter"/>
</dbReference>
<gene>
    <name evidence="3" type="ORF">L798_01977</name>
</gene>
<keyword evidence="1" id="KW-0677">Repeat</keyword>
<dbReference type="OrthoDB" id="6126662at2759"/>
<dbReference type="eggNOG" id="ENOG502QPSN">
    <property type="taxonomic scope" value="Eukaryota"/>
</dbReference>
<dbReference type="OMA" id="PPKTQSC"/>
<sequence>MDQPRGSQAPAQHTAHGEVNSTSRAEDTSTPQIGSVLFREIHKNAWLKRLPSTDRKATGSFPKKGDRVWVVFCVHDDAEPFIEVYVDQKVAVMHRPDWCVSLNNCLHVSPTIYAQEEEYEFVVTLNSDVVRFTAPSWELMMEWVDTIRTKLREMRILSPRENLYTRMPEARLPLAPTRDPNSPLPPPPAGPSVVVPGVERVHSESSADSSSSSVGSVEATNSAESFSDENVPPTQPPGFDSVSLQIRTPTTSLYITQSEPSVYTRPHAVLSRAASFPESPVLISSLMSREPSRGDTNVTVIEVSDSQRVPHSAIPLDYEGVFNFNFIEDALPSVPHAVPTGSSTFHENLDFREELEFSDNFYTPPVTPARTTEMRHQVPPSVTTDCDLTSSIGNGQMEVTDSGSSYYECVFLPNETQSPQSLDSHISIASNSVAGSRLGSEVVDVAPGPAETSSVRSLFPGNTVTEVRVQESVIATVPAFTDIQQRRRRRSSSTSETASSSGISRVVRVAAVTGAERNRAATQRVDVGRRLQPAPHPYRQAQQASPGVNVEVLGSGRLTLREQQVLQLRREMLHPGGVRLQLRRKDCTGSVALVDAFGAVWITGWKQRERPMLYNALHIGDQLLSIASIMVQSASDAQKLIRGATSLYVEFVIRRVPFGRVFAICREVEGQSLGILQEGNTAEIRDVIPGGLAASHGLTPRAQTCDGLSLTNWVITEINGRPLNLFFKDGEVRDRLNAVGKEISILVQPFDLIKQLKKQLKALRGYKEYIVQ</sequence>
<dbReference type="SUPFAM" id="SSF50729">
    <property type="entry name" value="PH domain-like"/>
    <property type="match status" value="1"/>
</dbReference>
<dbReference type="GO" id="GO:0005886">
    <property type="term" value="C:plasma membrane"/>
    <property type="evidence" value="ECO:0007669"/>
    <property type="project" value="TreeGrafter"/>
</dbReference>
<accession>A0A067REX8</accession>
<feature type="region of interest" description="Disordered" evidence="2">
    <location>
        <begin position="173"/>
        <end position="243"/>
    </location>
</feature>
<proteinExistence type="predicted"/>
<feature type="compositionally biased region" description="Polar residues" evidence="2">
    <location>
        <begin position="19"/>
        <end position="30"/>
    </location>
</feature>
<dbReference type="FunCoup" id="A0A067REX8">
    <property type="interactions" value="190"/>
</dbReference>
<keyword evidence="4" id="KW-1185">Reference proteome</keyword>
<reference evidence="3 4" key="1">
    <citation type="journal article" date="2014" name="Nat. Commun.">
        <title>Molecular traces of alternative social organization in a termite genome.</title>
        <authorList>
            <person name="Terrapon N."/>
            <person name="Li C."/>
            <person name="Robertson H.M."/>
            <person name="Ji L."/>
            <person name="Meng X."/>
            <person name="Booth W."/>
            <person name="Chen Z."/>
            <person name="Childers C.P."/>
            <person name="Glastad K.M."/>
            <person name="Gokhale K."/>
            <person name="Gowin J."/>
            <person name="Gronenberg W."/>
            <person name="Hermansen R.A."/>
            <person name="Hu H."/>
            <person name="Hunt B.G."/>
            <person name="Huylmans A.K."/>
            <person name="Khalil S.M."/>
            <person name="Mitchell R.D."/>
            <person name="Munoz-Torres M.C."/>
            <person name="Mustard J.A."/>
            <person name="Pan H."/>
            <person name="Reese J.T."/>
            <person name="Scharf M.E."/>
            <person name="Sun F."/>
            <person name="Vogel H."/>
            <person name="Xiao J."/>
            <person name="Yang W."/>
            <person name="Yang Z."/>
            <person name="Yang Z."/>
            <person name="Zhou J."/>
            <person name="Zhu J."/>
            <person name="Brent C.S."/>
            <person name="Elsik C.G."/>
            <person name="Goodisman M.A."/>
            <person name="Liberles D.A."/>
            <person name="Roe R.M."/>
            <person name="Vargo E.L."/>
            <person name="Vilcinskas A."/>
            <person name="Wang J."/>
            <person name="Bornberg-Bauer E."/>
            <person name="Korb J."/>
            <person name="Zhang G."/>
            <person name="Liebig J."/>
        </authorList>
    </citation>
    <scope>NUCLEOTIDE SEQUENCE [LARGE SCALE GENOMIC DNA]</scope>
    <source>
        <tissue evidence="3">Whole organism</tissue>
    </source>
</reference>
<dbReference type="PANTHER" id="PTHR12345">
    <property type="entry name" value="SYNTENIN RELATED"/>
    <property type="match status" value="1"/>
</dbReference>